<evidence type="ECO:0000256" key="2">
    <source>
        <dbReference type="ARBA" id="ARBA00022676"/>
    </source>
</evidence>
<dbReference type="RefSeq" id="WP_190920669.1">
    <property type="nucleotide sequence ID" value="NZ_JACXIZ010000041.1"/>
</dbReference>
<dbReference type="InterPro" id="IPR029044">
    <property type="entry name" value="Nucleotide-diphossugar_trans"/>
</dbReference>
<keyword evidence="2" id="KW-0328">Glycosyltransferase</keyword>
<dbReference type="EMBL" id="JACXIZ010000041">
    <property type="protein sequence ID" value="MBD2847559.1"/>
    <property type="molecule type" value="Genomic_DNA"/>
</dbReference>
<dbReference type="InterPro" id="IPR050834">
    <property type="entry name" value="Glycosyltransf_2"/>
</dbReference>
<comment type="similarity">
    <text evidence="1">Belongs to the glycosyltransferase 2 family.</text>
</comment>
<dbReference type="GO" id="GO:0016757">
    <property type="term" value="F:glycosyltransferase activity"/>
    <property type="evidence" value="ECO:0007669"/>
    <property type="project" value="UniProtKB-KW"/>
</dbReference>
<dbReference type="InterPro" id="IPR001173">
    <property type="entry name" value="Glyco_trans_2-like"/>
</dbReference>
<dbReference type="PANTHER" id="PTHR43685:SF5">
    <property type="entry name" value="GLYCOSYLTRANSFERASE EPSE-RELATED"/>
    <property type="match status" value="1"/>
</dbReference>
<evidence type="ECO:0000256" key="3">
    <source>
        <dbReference type="ARBA" id="ARBA00022679"/>
    </source>
</evidence>
<comment type="caution">
    <text evidence="5">The sequence shown here is derived from an EMBL/GenBank/DDBJ whole genome shotgun (WGS) entry which is preliminary data.</text>
</comment>
<dbReference type="PANTHER" id="PTHR43685">
    <property type="entry name" value="GLYCOSYLTRANSFERASE"/>
    <property type="match status" value="1"/>
</dbReference>
<evidence type="ECO:0000259" key="4">
    <source>
        <dbReference type="Pfam" id="PF00535"/>
    </source>
</evidence>
<evidence type="ECO:0000256" key="1">
    <source>
        <dbReference type="ARBA" id="ARBA00006739"/>
    </source>
</evidence>
<dbReference type="SUPFAM" id="SSF53448">
    <property type="entry name" value="Nucleotide-diphospho-sugar transferases"/>
    <property type="match status" value="1"/>
</dbReference>
<sequence>MKPNLTVLMSVYNDSKYLKDSIESILSQSYGDFDFLIFDDASNDGSTDILKYYAKKDKRIQLIINPMRQGLSANLAKGVELIGSTWIARMDSDDIAFKRRLEKQMGFVELNPDVDVFGGYAIDINEFGEKNELRKVPTDHSKIVKLIWTCPIIHPTVLFKRSSIIRAGSYDAKLNRRQDYDLWFRSCAAGLKFANLDVPLIYYRFTEEYYKKNNFKVQLGQAKMGFKGARLVKASPLAYFGITLAFIKGILPSYIRRPVSKLINRVDPRRS</sequence>
<dbReference type="AlphaFoldDB" id="A0A927GT88"/>
<dbReference type="Proteomes" id="UP000621560">
    <property type="component" value="Unassembled WGS sequence"/>
</dbReference>
<organism evidence="5 6">
    <name type="scientific">Paenibacillus sabuli</name>
    <dbReference type="NCBI Taxonomy" id="2772509"/>
    <lineage>
        <taxon>Bacteria</taxon>
        <taxon>Bacillati</taxon>
        <taxon>Bacillota</taxon>
        <taxon>Bacilli</taxon>
        <taxon>Bacillales</taxon>
        <taxon>Paenibacillaceae</taxon>
        <taxon>Paenibacillus</taxon>
    </lineage>
</organism>
<name>A0A927GT88_9BACL</name>
<dbReference type="Gene3D" id="3.90.550.10">
    <property type="entry name" value="Spore Coat Polysaccharide Biosynthesis Protein SpsA, Chain A"/>
    <property type="match status" value="1"/>
</dbReference>
<proteinExistence type="inferred from homology"/>
<dbReference type="Pfam" id="PF00535">
    <property type="entry name" value="Glycos_transf_2"/>
    <property type="match status" value="1"/>
</dbReference>
<feature type="domain" description="Glycosyltransferase 2-like" evidence="4">
    <location>
        <begin position="6"/>
        <end position="164"/>
    </location>
</feature>
<gene>
    <name evidence="5" type="ORF">IDH44_20405</name>
</gene>
<accession>A0A927GT88</accession>
<keyword evidence="3" id="KW-0808">Transferase</keyword>
<evidence type="ECO:0000313" key="6">
    <source>
        <dbReference type="Proteomes" id="UP000621560"/>
    </source>
</evidence>
<protein>
    <submittedName>
        <fullName evidence="5">Glycosyltransferase</fullName>
    </submittedName>
</protein>
<evidence type="ECO:0000313" key="5">
    <source>
        <dbReference type="EMBL" id="MBD2847559.1"/>
    </source>
</evidence>
<reference evidence="5" key="1">
    <citation type="submission" date="2020-09" db="EMBL/GenBank/DDBJ databases">
        <title>A novel bacterium of genus Paenibacillus, isolated from South China Sea.</title>
        <authorList>
            <person name="Huang H."/>
            <person name="Mo K."/>
            <person name="Hu Y."/>
        </authorList>
    </citation>
    <scope>NUCLEOTIDE SEQUENCE</scope>
    <source>
        <strain evidence="5">IB182496</strain>
    </source>
</reference>
<keyword evidence="6" id="KW-1185">Reference proteome</keyword>